<reference evidence="2" key="1">
    <citation type="journal article" date="2020" name="Nature">
        <title>Giant virus diversity and host interactions through global metagenomics.</title>
        <authorList>
            <person name="Schulz F."/>
            <person name="Roux S."/>
            <person name="Paez-Espino D."/>
            <person name="Jungbluth S."/>
            <person name="Walsh D.A."/>
            <person name="Denef V.J."/>
            <person name="McMahon K.D."/>
            <person name="Konstantinidis K.T."/>
            <person name="Eloe-Fadrosh E.A."/>
            <person name="Kyrpides N.C."/>
            <person name="Woyke T."/>
        </authorList>
    </citation>
    <scope>NUCLEOTIDE SEQUENCE</scope>
    <source>
        <strain evidence="2">GVMAG-M-3300009161-34</strain>
    </source>
</reference>
<dbReference type="AlphaFoldDB" id="A0A6C0F1P3"/>
<sequence>MSDIAQTPKIDAAAAAPASAPAAAPAASFGDFSSKKMVEGSTEFLESNSWIAKLAFLLMVIIGFVILFRVMVALLTWLFAPSGKVVLIKGLMNGSQSTIISQDPNIQNSITILRSSDEKDGIEFTWSTWLYLNGFAGDAGMKHGTYIQNPIFEVAIDKTYDTSYKHVFNKGSTINSGATGNGIATPNNAPGLYLRSDYTGFIVVLDTFYEPTQVKVSIDDLPMTKWINVIIRVQNNNCDIYVNGRLVKRHVMTQVVKQNYDNVNVCLNGGFSGYLADLTYFNSAISVVEIQNIISTGPNTKPVSKSLDVGESKPRYLADAWYFNQVK</sequence>
<dbReference type="Gene3D" id="2.60.120.200">
    <property type="match status" value="1"/>
</dbReference>
<evidence type="ECO:0000313" key="2">
    <source>
        <dbReference type="EMBL" id="QHT33325.1"/>
    </source>
</evidence>
<dbReference type="Pfam" id="PF13385">
    <property type="entry name" value="Laminin_G_3"/>
    <property type="match status" value="1"/>
</dbReference>
<keyword evidence="1" id="KW-0812">Transmembrane</keyword>
<proteinExistence type="predicted"/>
<dbReference type="SUPFAM" id="SSF49899">
    <property type="entry name" value="Concanavalin A-like lectins/glucanases"/>
    <property type="match status" value="1"/>
</dbReference>
<dbReference type="InterPro" id="IPR013320">
    <property type="entry name" value="ConA-like_dom_sf"/>
</dbReference>
<keyword evidence="1" id="KW-0472">Membrane</keyword>
<organism evidence="2">
    <name type="scientific">viral metagenome</name>
    <dbReference type="NCBI Taxonomy" id="1070528"/>
    <lineage>
        <taxon>unclassified sequences</taxon>
        <taxon>metagenomes</taxon>
        <taxon>organismal metagenomes</taxon>
    </lineage>
</organism>
<evidence type="ECO:0008006" key="3">
    <source>
        <dbReference type="Google" id="ProtNLM"/>
    </source>
</evidence>
<evidence type="ECO:0000256" key="1">
    <source>
        <dbReference type="SAM" id="Phobius"/>
    </source>
</evidence>
<feature type="transmembrane region" description="Helical" evidence="1">
    <location>
        <begin position="54"/>
        <end position="80"/>
    </location>
</feature>
<dbReference type="EMBL" id="MN738963">
    <property type="protein sequence ID" value="QHT33325.1"/>
    <property type="molecule type" value="Genomic_DNA"/>
</dbReference>
<keyword evidence="1" id="KW-1133">Transmembrane helix</keyword>
<protein>
    <recommendedName>
        <fullName evidence="3">Lectin/glucanase superfamily protein</fullName>
    </recommendedName>
</protein>
<name>A0A6C0F1P3_9ZZZZ</name>
<accession>A0A6C0F1P3</accession>